<feature type="repeat" description="RCC1" evidence="2">
    <location>
        <begin position="757"/>
        <end position="817"/>
    </location>
</feature>
<dbReference type="PANTHER" id="PTHR22870:SF408">
    <property type="entry name" value="OS09G0560450 PROTEIN"/>
    <property type="match status" value="1"/>
</dbReference>
<dbReference type="InterPro" id="IPR009091">
    <property type="entry name" value="RCC1/BLIP-II"/>
</dbReference>
<dbReference type="PANTHER" id="PTHR22870">
    <property type="entry name" value="REGULATOR OF CHROMOSOME CONDENSATION"/>
    <property type="match status" value="1"/>
</dbReference>
<protein>
    <submittedName>
        <fullName evidence="4">Uncharacterized protein LOC114249276</fullName>
    </submittedName>
</protein>
<evidence type="ECO:0000313" key="4">
    <source>
        <dbReference type="RefSeq" id="XP_028038584.1"/>
    </source>
</evidence>
<dbReference type="Pfam" id="PF00415">
    <property type="entry name" value="RCC1"/>
    <property type="match status" value="2"/>
</dbReference>
<dbReference type="SUPFAM" id="SSF50978">
    <property type="entry name" value="WD40 repeat-like"/>
    <property type="match status" value="1"/>
</dbReference>
<name>A0A6J2KEA7_BOMMA</name>
<evidence type="ECO:0000313" key="3">
    <source>
        <dbReference type="Proteomes" id="UP000504629"/>
    </source>
</evidence>
<sequence length="1383" mass="154194">MAQSNEKVDFSGLFKLDVLIHADIVSYSFYEVGLKKFFAFSSDKELFFIYIDPLSKRFERNYDWDFVDNPVYCMCFEPSGTWTIILSEQKVLLVPFLPQFIPQNDFDHKWSLSSVTVLPLGNIPKPTSVVFWLTKESENILIIASKGGTISFYSLETQSVVGECKVSGEITDLQICFDDSLDLLALLISSTKSQQWKLVLEHRSYGYSWLQQIKANDRDKKDGFMSYIKQLSKDKITLFIQGSSKDEHKSQTVEYVLKPTEYLPLFRKGSNNWALTAQYVNGRHFLTAFELNEGTMILESPEEDTPSRTLRPQIKKDGLYVQGLWSQRLIYLLRKNEIEVHSSSFSVIQHEGSQGVNRDFTEMWSAELIGDVQRAHLMAAKDASTTTGDWQEPTFLCDLQLPRFTLQPCLIVTNCGAYILNTICEVCEWLVGTICRGGTGAEQRAAALGAALPPLLRAAADLLMSRGNIASAHYLYSLAQSPPDGWVARLGVFGRLHELSMFKQSANVGSLGNAAIIVKLLAVLIKMSTNEEEIFDWDVKFTTLNPAELLELASFAAAVGLWEMLPLFSIHRGYPNILLSAVKSRSAICRGALNCLLREQCVVPLLLEEDSQWLLDFIIGNCEKFDTFLLKCLCLWLNPLQDQLRPVMRDMKQGISTVYTAKMTQLISTFVNVACAVEAREPCQDIHLEVTQPPSDTWKNQVFTPRRSLTCGLAHWAVVSDGNARVMMASTPVNTELIGRVIDVACGRHHTLILTENGLYSAGDNTFGQLGVGRRWRGAAGEAARASGGVLRVRLAGGAPLVCVAAGHYHSAAVDAGGRLLTWGWGVHGQLGLGNIDDQWTPQLVTKFLGRKVQSVGCGACHSVLLTRGGELWACGASVFGQLGTGQRGKASLPVRVALHEPVRALAAGYFHNLALTHKGEVYVWGASPQQVRAAAARRAAEPSSPTLPFHDDNDRYLAPSCVDTTNVRGRIVQISAGWHHSCIINNMGSIYTWGLNFDGQLGSGDRKQIQIPTEVKIRTETQPHTMKSDSEKTTDADENMEFNTKALVGCGGDFTVYIDDDGRIYSTGNTHLQISNEKTKGGNRVIMMKTTKRVIKIPASRTNHKFLFQPVAAVDMLSSANDLQRQPIVSQLNPLQSMKDFKRKSWADDVIMLLKPWINEANVARNLNMAAKLAYHNNAYSECLRLMLENLKRGPQNDCFYVQHSTPLEIEHSADCEAGPPTRKDEVKITITNVIAKRIKEVSLAILNDVAYNVIDPSTFKSLPCCCDELKYLLKKKLPNATVNIFEQDLSGKAADVIDKLINIFPVDATLWEICFRLSKDFYINNSLSITELERVLRKYMESNATTMITAILYSKDCSEYSEILSPKFYLNMCNQVMDTWG</sequence>
<feature type="repeat" description="RCC1" evidence="2">
    <location>
        <begin position="870"/>
        <end position="919"/>
    </location>
</feature>
<dbReference type="RefSeq" id="XP_028038584.1">
    <property type="nucleotide sequence ID" value="XM_028182783.1"/>
</dbReference>
<dbReference type="Proteomes" id="UP000504629">
    <property type="component" value="Unplaced"/>
</dbReference>
<gene>
    <name evidence="4" type="primary">LOC114249276</name>
</gene>
<dbReference type="PROSITE" id="PS50012">
    <property type="entry name" value="RCC1_3"/>
    <property type="match status" value="5"/>
</dbReference>
<dbReference type="InterPro" id="IPR000408">
    <property type="entry name" value="Reg_chr_condens"/>
</dbReference>
<evidence type="ECO:0000256" key="2">
    <source>
        <dbReference type="PROSITE-ProRule" id="PRU00235"/>
    </source>
</evidence>
<feature type="repeat" description="RCC1" evidence="2">
    <location>
        <begin position="920"/>
        <end position="988"/>
    </location>
</feature>
<dbReference type="PRINTS" id="PR00633">
    <property type="entry name" value="RCCNDNSATION"/>
</dbReference>
<dbReference type="InterPro" id="IPR051210">
    <property type="entry name" value="Ub_ligase/GEF_domain"/>
</dbReference>
<keyword evidence="3" id="KW-1185">Reference proteome</keyword>
<accession>A0A6J2KEA7</accession>
<dbReference type="Pfam" id="PF13540">
    <property type="entry name" value="RCC1_2"/>
    <property type="match status" value="2"/>
</dbReference>
<reference evidence="4" key="1">
    <citation type="submission" date="2025-08" db="UniProtKB">
        <authorList>
            <consortium name="RefSeq"/>
        </authorList>
    </citation>
    <scope>IDENTIFICATION</scope>
    <source>
        <tissue evidence="4">Silk gland</tissue>
    </source>
</reference>
<dbReference type="KEGG" id="bman:114249276"/>
<evidence type="ECO:0000256" key="1">
    <source>
        <dbReference type="ARBA" id="ARBA00022737"/>
    </source>
</evidence>
<feature type="repeat" description="RCC1" evidence="2">
    <location>
        <begin position="818"/>
        <end position="869"/>
    </location>
</feature>
<organism evidence="3 4">
    <name type="scientific">Bombyx mandarina</name>
    <name type="common">Wild silk moth</name>
    <name type="synonym">Wild silkworm</name>
    <dbReference type="NCBI Taxonomy" id="7092"/>
    <lineage>
        <taxon>Eukaryota</taxon>
        <taxon>Metazoa</taxon>
        <taxon>Ecdysozoa</taxon>
        <taxon>Arthropoda</taxon>
        <taxon>Hexapoda</taxon>
        <taxon>Insecta</taxon>
        <taxon>Pterygota</taxon>
        <taxon>Neoptera</taxon>
        <taxon>Endopterygota</taxon>
        <taxon>Lepidoptera</taxon>
        <taxon>Glossata</taxon>
        <taxon>Ditrysia</taxon>
        <taxon>Bombycoidea</taxon>
        <taxon>Bombycidae</taxon>
        <taxon>Bombycinae</taxon>
        <taxon>Bombyx</taxon>
    </lineage>
</organism>
<keyword evidence="1" id="KW-0677">Repeat</keyword>
<dbReference type="InterPro" id="IPR036322">
    <property type="entry name" value="WD40_repeat_dom_sf"/>
</dbReference>
<dbReference type="SUPFAM" id="SSF50985">
    <property type="entry name" value="RCC1/BLIP-II"/>
    <property type="match status" value="2"/>
</dbReference>
<dbReference type="PROSITE" id="PS00626">
    <property type="entry name" value="RCC1_2"/>
    <property type="match status" value="2"/>
</dbReference>
<dbReference type="Gene3D" id="2.130.10.30">
    <property type="entry name" value="Regulator of chromosome condensation 1/beta-lactamase-inhibitor protein II"/>
    <property type="match status" value="2"/>
</dbReference>
<dbReference type="GeneID" id="114249276"/>
<proteinExistence type="predicted"/>
<feature type="repeat" description="RCC1" evidence="2">
    <location>
        <begin position="989"/>
        <end position="1062"/>
    </location>
</feature>
<dbReference type="CTD" id="43518"/>
<dbReference type="OrthoDB" id="16281at2759"/>